<dbReference type="SUPFAM" id="SSF56112">
    <property type="entry name" value="Protein kinase-like (PK-like)"/>
    <property type="match status" value="2"/>
</dbReference>
<name>A0ABZ2L169_9BACT</name>
<accession>A0ABZ2L169</accession>
<evidence type="ECO:0000256" key="4">
    <source>
        <dbReference type="ARBA" id="ARBA00022840"/>
    </source>
</evidence>
<feature type="binding site" evidence="5">
    <location>
        <position position="421"/>
    </location>
    <ligand>
        <name>ATP</name>
        <dbReference type="ChEBI" id="CHEBI:30616"/>
    </ligand>
</feature>
<dbReference type="Gene3D" id="1.10.510.10">
    <property type="entry name" value="Transferase(Phosphotransferase) domain 1"/>
    <property type="match status" value="2"/>
</dbReference>
<dbReference type="PROSITE" id="PS50011">
    <property type="entry name" value="PROTEIN_KINASE_DOM"/>
    <property type="match status" value="2"/>
</dbReference>
<dbReference type="InterPro" id="IPR008266">
    <property type="entry name" value="Tyr_kinase_AS"/>
</dbReference>
<keyword evidence="3 8" id="KW-0418">Kinase</keyword>
<evidence type="ECO:0000313" key="8">
    <source>
        <dbReference type="EMBL" id="WXB03571.1"/>
    </source>
</evidence>
<proteinExistence type="predicted"/>
<organism evidence="8 9">
    <name type="scientific">Pendulispora rubella</name>
    <dbReference type="NCBI Taxonomy" id="2741070"/>
    <lineage>
        <taxon>Bacteria</taxon>
        <taxon>Pseudomonadati</taxon>
        <taxon>Myxococcota</taxon>
        <taxon>Myxococcia</taxon>
        <taxon>Myxococcales</taxon>
        <taxon>Sorangiineae</taxon>
        <taxon>Pendulisporaceae</taxon>
        <taxon>Pendulispora</taxon>
    </lineage>
</organism>
<evidence type="ECO:0000313" key="9">
    <source>
        <dbReference type="Proteomes" id="UP001374803"/>
    </source>
</evidence>
<dbReference type="PANTHER" id="PTHR43289">
    <property type="entry name" value="MITOGEN-ACTIVATED PROTEIN KINASE KINASE KINASE 20-RELATED"/>
    <property type="match status" value="1"/>
</dbReference>
<reference evidence="8" key="1">
    <citation type="submission" date="2021-12" db="EMBL/GenBank/DDBJ databases">
        <title>Discovery of the Pendulisporaceae a myxobacterial family with distinct sporulation behavior and unique specialized metabolism.</title>
        <authorList>
            <person name="Garcia R."/>
            <person name="Popoff A."/>
            <person name="Bader C.D."/>
            <person name="Loehr J."/>
            <person name="Walesch S."/>
            <person name="Walt C."/>
            <person name="Boldt J."/>
            <person name="Bunk B."/>
            <person name="Haeckl F.J.F.P.J."/>
            <person name="Gunesch A.P."/>
            <person name="Birkelbach J."/>
            <person name="Nuebel U."/>
            <person name="Pietschmann T."/>
            <person name="Bach T."/>
            <person name="Mueller R."/>
        </authorList>
    </citation>
    <scope>NUCLEOTIDE SEQUENCE</scope>
    <source>
        <strain evidence="8">MSr11367</strain>
    </source>
</reference>
<evidence type="ECO:0000259" key="7">
    <source>
        <dbReference type="PROSITE" id="PS50011"/>
    </source>
</evidence>
<dbReference type="GO" id="GO:0016301">
    <property type="term" value="F:kinase activity"/>
    <property type="evidence" value="ECO:0007669"/>
    <property type="project" value="UniProtKB-KW"/>
</dbReference>
<dbReference type="Pfam" id="PF14559">
    <property type="entry name" value="TPR_19"/>
    <property type="match status" value="1"/>
</dbReference>
<dbReference type="PROSITE" id="PS00109">
    <property type="entry name" value="PROTEIN_KINASE_TYR"/>
    <property type="match status" value="1"/>
</dbReference>
<dbReference type="InterPro" id="IPR011990">
    <property type="entry name" value="TPR-like_helical_dom_sf"/>
</dbReference>
<dbReference type="PANTHER" id="PTHR43289:SF6">
    <property type="entry name" value="SERINE_THREONINE-PROTEIN KINASE NEKL-3"/>
    <property type="match status" value="1"/>
</dbReference>
<dbReference type="Pfam" id="PF00069">
    <property type="entry name" value="Pkinase"/>
    <property type="match status" value="2"/>
</dbReference>
<dbReference type="Gene3D" id="1.25.40.10">
    <property type="entry name" value="Tetratricopeptide repeat domain"/>
    <property type="match status" value="1"/>
</dbReference>
<dbReference type="EMBL" id="CP089983">
    <property type="protein sequence ID" value="WXB03571.1"/>
    <property type="molecule type" value="Genomic_DNA"/>
</dbReference>
<evidence type="ECO:0000256" key="5">
    <source>
        <dbReference type="PROSITE-ProRule" id="PRU10141"/>
    </source>
</evidence>
<dbReference type="PROSITE" id="PS00108">
    <property type="entry name" value="PROTEIN_KINASE_ST"/>
    <property type="match status" value="1"/>
</dbReference>
<dbReference type="PROSITE" id="PS00107">
    <property type="entry name" value="PROTEIN_KINASE_ATP"/>
    <property type="match status" value="1"/>
</dbReference>
<keyword evidence="9" id="KW-1185">Reference proteome</keyword>
<feature type="domain" description="Protein kinase" evidence="7">
    <location>
        <begin position="38"/>
        <end position="311"/>
    </location>
</feature>
<dbReference type="SMART" id="SM00220">
    <property type="entry name" value="S_TKc"/>
    <property type="match status" value="2"/>
</dbReference>
<dbReference type="InterPro" id="IPR008271">
    <property type="entry name" value="Ser/Thr_kinase_AS"/>
</dbReference>
<dbReference type="RefSeq" id="WP_394833203.1">
    <property type="nucleotide sequence ID" value="NZ_CP089929.1"/>
</dbReference>
<evidence type="ECO:0000256" key="2">
    <source>
        <dbReference type="ARBA" id="ARBA00022741"/>
    </source>
</evidence>
<dbReference type="InterPro" id="IPR011009">
    <property type="entry name" value="Kinase-like_dom_sf"/>
</dbReference>
<dbReference type="InterPro" id="IPR000719">
    <property type="entry name" value="Prot_kinase_dom"/>
</dbReference>
<dbReference type="InterPro" id="IPR017441">
    <property type="entry name" value="Protein_kinase_ATP_BS"/>
</dbReference>
<protein>
    <submittedName>
        <fullName evidence="8">Protein kinase</fullName>
    </submittedName>
</protein>
<keyword evidence="4 5" id="KW-0067">ATP-binding</keyword>
<feature type="region of interest" description="Disordered" evidence="6">
    <location>
        <begin position="849"/>
        <end position="868"/>
    </location>
</feature>
<dbReference type="Gene3D" id="3.30.200.20">
    <property type="entry name" value="Phosphorylase Kinase, domain 1"/>
    <property type="match status" value="2"/>
</dbReference>
<feature type="region of interest" description="Disordered" evidence="6">
    <location>
        <begin position="1"/>
        <end position="24"/>
    </location>
</feature>
<dbReference type="CDD" id="cd14014">
    <property type="entry name" value="STKc_PknB_like"/>
    <property type="match status" value="2"/>
</dbReference>
<dbReference type="SUPFAM" id="SSF48452">
    <property type="entry name" value="TPR-like"/>
    <property type="match status" value="1"/>
</dbReference>
<gene>
    <name evidence="8" type="ORF">LVJ94_42545</name>
</gene>
<evidence type="ECO:0000256" key="1">
    <source>
        <dbReference type="ARBA" id="ARBA00022679"/>
    </source>
</evidence>
<evidence type="ECO:0000256" key="3">
    <source>
        <dbReference type="ARBA" id="ARBA00022777"/>
    </source>
</evidence>
<sequence>MTELATADRPSKAPISSGFSAGSPSDGAMAVPRVFGRLLLMKLLARGGMGDVYLAATTGIEGAERPCVVKTVRRDHIHDGSFLARFLDEARVQSQLNHPGVAQVLEASTDEAGEPYTLVEYVEGRSLADVRQRAIQLGARIGWAEALAIAIEMAHALAHVHERAGVDGTPLGIVHRDLSPQNVMIGYAGEVKLIDFGTARGHNRRCHTVAGVVFAKPGYVAPEVARQQVGDGRIDIYALGIMLWELCAGRRFLTQDPQKHLEDAAAGKVVVPKIAEEIGAPADLDTVIARLTENEPDDRYAAAGQAAHDLAKILSTAPAAKAGERGVRGRVSALMKVLWPAEPARSRAEFAKLLKGARSLQKETSTPAAGAVAEQVRAHMNDDAATLPGTPYRLVRKIGEGASGAVYEAEHVELGRRIALKVLSPEHASAKDAIERFRREARAIAALSHPNLCLLYDFGRALDGRVFLAMELLDGETLDQRLTRTRGMDFREAVDLAIETTRALEAAHDASLVHRDLKPANIFLTRAGTMKLLDFGVAMALSDVSVHDEKRNQGFAIFGTPEYMSPEQVAGDSVDGRCDLYALGCVLYELVTGTPPFEGSSSVLVMGKQLREVPEPPRVRAPHRGIPETLENVIMTALAKSADNRFASARAMREALEASLAPPARSWNVRRVASRAVAAVALVAVAAVGVRAIGLGHSAVPTPETSSLATSPVNVPVSMPAPVAEARAAADTETSTGTDMGTEIAARTLDRTPDRRLLEARSFAKTHMSDPAALKAWANAAAKAGDLRDARRAGEAWALRDGSAEPRIFLATVLDGTGHRADALAVLEEVLENHPDSVEARRLHARFGVPLGPDPKHANETRSSIARR</sequence>
<feature type="domain" description="Protein kinase" evidence="7">
    <location>
        <begin position="392"/>
        <end position="660"/>
    </location>
</feature>
<dbReference type="Proteomes" id="UP001374803">
    <property type="component" value="Chromosome"/>
</dbReference>
<keyword evidence="1" id="KW-0808">Transferase</keyword>
<keyword evidence="2 5" id="KW-0547">Nucleotide-binding</keyword>
<evidence type="ECO:0000256" key="6">
    <source>
        <dbReference type="SAM" id="MobiDB-lite"/>
    </source>
</evidence>